<keyword evidence="2" id="KW-1133">Transmembrane helix</keyword>
<feature type="transmembrane region" description="Helical" evidence="2">
    <location>
        <begin position="272"/>
        <end position="294"/>
    </location>
</feature>
<proteinExistence type="inferred from homology"/>
<comment type="similarity">
    <text evidence="1">Belongs to the DedA family.</text>
</comment>
<evidence type="ECO:0000313" key="5">
    <source>
        <dbReference type="Proteomes" id="UP000776252"/>
    </source>
</evidence>
<reference evidence="4 5" key="1">
    <citation type="submission" date="2021-06" db="EMBL/GenBank/DDBJ databases">
        <title>Clostridia strains as spoilage organisms.</title>
        <authorList>
            <person name="Wambui J."/>
            <person name="Stephan R."/>
            <person name="Stevens M.J.A."/>
        </authorList>
    </citation>
    <scope>NUCLEOTIDE SEQUENCE [LARGE SCALE GENOMIC DNA]</scope>
    <source>
        <strain evidence="4 5">DSM 14204</strain>
    </source>
</reference>
<protein>
    <submittedName>
        <fullName evidence="4">DedA family protein</fullName>
    </submittedName>
</protein>
<gene>
    <name evidence="4" type="ORF">KPL37_08110</name>
</gene>
<keyword evidence="2" id="KW-0472">Membrane</keyword>
<feature type="domain" description="VTT" evidence="3">
    <location>
        <begin position="29"/>
        <end position="155"/>
    </location>
</feature>
<dbReference type="Pfam" id="PF09335">
    <property type="entry name" value="VTT_dom"/>
    <property type="match status" value="1"/>
</dbReference>
<dbReference type="PANTHER" id="PTHR42709:SF9">
    <property type="entry name" value="ALKALINE PHOSPHATASE LIKE PROTEIN"/>
    <property type="match status" value="1"/>
</dbReference>
<dbReference type="Proteomes" id="UP000776252">
    <property type="component" value="Unassembled WGS sequence"/>
</dbReference>
<evidence type="ECO:0000313" key="4">
    <source>
        <dbReference type="EMBL" id="MBU3159712.1"/>
    </source>
</evidence>
<accession>A0ABS6BSD8</accession>
<feature type="transmembrane region" description="Helical" evidence="2">
    <location>
        <begin position="306"/>
        <end position="325"/>
    </location>
</feature>
<feature type="transmembrane region" description="Helical" evidence="2">
    <location>
        <begin position="139"/>
        <end position="158"/>
    </location>
</feature>
<keyword evidence="2" id="KW-0812">Transmembrane</keyword>
<feature type="transmembrane region" description="Helical" evidence="2">
    <location>
        <begin position="49"/>
        <end position="71"/>
    </location>
</feature>
<dbReference type="InterPro" id="IPR032816">
    <property type="entry name" value="VTT_dom"/>
</dbReference>
<dbReference type="RefSeq" id="WP_216147731.1">
    <property type="nucleotide sequence ID" value="NZ_JAHLDV010000013.1"/>
</dbReference>
<comment type="caution">
    <text evidence="4">The sequence shown here is derived from an EMBL/GenBank/DDBJ whole genome shotgun (WGS) entry which is preliminary data.</text>
</comment>
<feature type="transmembrane region" description="Helical" evidence="2">
    <location>
        <begin position="170"/>
        <end position="189"/>
    </location>
</feature>
<dbReference type="EMBL" id="JAHLDV010000013">
    <property type="protein sequence ID" value="MBU3159712.1"/>
    <property type="molecule type" value="Genomic_DNA"/>
</dbReference>
<dbReference type="InterPro" id="IPR051311">
    <property type="entry name" value="DedA_domain"/>
</dbReference>
<keyword evidence="5" id="KW-1185">Reference proteome</keyword>
<organism evidence="4 5">
    <name type="scientific">Clostridium frigoris</name>
    <dbReference type="NCBI Taxonomy" id="205327"/>
    <lineage>
        <taxon>Bacteria</taxon>
        <taxon>Bacillati</taxon>
        <taxon>Bacillota</taxon>
        <taxon>Clostridia</taxon>
        <taxon>Eubacteriales</taxon>
        <taxon>Clostridiaceae</taxon>
        <taxon>Clostridium</taxon>
    </lineage>
</organism>
<evidence type="ECO:0000256" key="2">
    <source>
        <dbReference type="SAM" id="Phobius"/>
    </source>
</evidence>
<sequence length="388" mass="44468">MNSVIGLINNYGYIILFSALVLELIAFPLPGELMMTYCGFLVYQSKMNWGISILVATCGVMLGITISYVVGDKLGAKFFEKYGSYVHLGPAKIEKTSKWFNKSGNKLLILAYFIPGVRHITGYFSGITKISYRRFASNAYFGALLWATTFISLGKVLGPNWDKFHSDISKYLIIGSIIISIILIIIYAYRNHRIQIIENTYKILNKTIIIFHSMGKMKVFIVAVAAAFLGFSVLVIGVIQDYLSHEFDQFDIVVSYLVKAIFSYKWSFLIRVFKLTTSIRVLVPLTIFMFVWIIRRNINRILEIQFLFIVILGGEILQYGLRHIFRRLGPSSISLISNSQYTFPSYEALMATVFSVIESRFAFITFFNQILILQIYNTIYEEIYIRAQ</sequence>
<dbReference type="PANTHER" id="PTHR42709">
    <property type="entry name" value="ALKALINE PHOSPHATASE LIKE PROTEIN"/>
    <property type="match status" value="1"/>
</dbReference>
<feature type="transmembrane region" description="Helical" evidence="2">
    <location>
        <begin position="219"/>
        <end position="239"/>
    </location>
</feature>
<evidence type="ECO:0000256" key="1">
    <source>
        <dbReference type="ARBA" id="ARBA00010792"/>
    </source>
</evidence>
<name>A0ABS6BSD8_9CLOT</name>
<evidence type="ECO:0000259" key="3">
    <source>
        <dbReference type="Pfam" id="PF09335"/>
    </source>
</evidence>
<feature type="transmembrane region" description="Helical" evidence="2">
    <location>
        <begin position="12"/>
        <end position="29"/>
    </location>
</feature>